<feature type="transmembrane region" description="Helical" evidence="1">
    <location>
        <begin position="33"/>
        <end position="51"/>
    </location>
</feature>
<feature type="transmembrane region" description="Helical" evidence="1">
    <location>
        <begin position="94"/>
        <end position="112"/>
    </location>
</feature>
<feature type="transmembrane region" description="Helical" evidence="1">
    <location>
        <begin position="239"/>
        <end position="259"/>
    </location>
</feature>
<feature type="transmembrane region" description="Helical" evidence="1">
    <location>
        <begin position="7"/>
        <end position="27"/>
    </location>
</feature>
<dbReference type="GeneID" id="83881923"/>
<evidence type="ECO:0000259" key="2">
    <source>
        <dbReference type="Pfam" id="PF00892"/>
    </source>
</evidence>
<keyword evidence="1" id="KW-0812">Transmembrane</keyword>
<dbReference type="Pfam" id="PF00892">
    <property type="entry name" value="EamA"/>
    <property type="match status" value="2"/>
</dbReference>
<reference evidence="4" key="1">
    <citation type="submission" date="2015-09" db="EMBL/GenBank/DDBJ databases">
        <authorList>
            <person name="Rodrigo-Torres Lidia"/>
            <person name="Arahal R.David."/>
        </authorList>
    </citation>
    <scope>NUCLEOTIDE SEQUENCE [LARGE SCALE GENOMIC DNA]</scope>
    <source>
        <strain evidence="4">CECT 7735</strain>
    </source>
</reference>
<dbReference type="InterPro" id="IPR037185">
    <property type="entry name" value="EmrE-like"/>
</dbReference>
<dbReference type="AlphaFoldDB" id="A0A0N7MA00"/>
<feature type="transmembrane region" description="Helical" evidence="1">
    <location>
        <begin position="148"/>
        <end position="167"/>
    </location>
</feature>
<dbReference type="InterPro" id="IPR000620">
    <property type="entry name" value="EamA_dom"/>
</dbReference>
<feature type="transmembrane region" description="Helical" evidence="1">
    <location>
        <begin position="265"/>
        <end position="285"/>
    </location>
</feature>
<feature type="transmembrane region" description="Helical" evidence="1">
    <location>
        <begin position="63"/>
        <end position="82"/>
    </location>
</feature>
<dbReference type="SUPFAM" id="SSF103481">
    <property type="entry name" value="Multidrug resistance efflux transporter EmrE"/>
    <property type="match status" value="1"/>
</dbReference>
<dbReference type="RefSeq" id="WP_058312088.1">
    <property type="nucleotide sequence ID" value="NZ_CANLZE010000003.1"/>
</dbReference>
<feature type="transmembrane region" description="Helical" evidence="1">
    <location>
        <begin position="179"/>
        <end position="197"/>
    </location>
</feature>
<evidence type="ECO:0000313" key="3">
    <source>
        <dbReference type="EMBL" id="CUK05611.1"/>
    </source>
</evidence>
<accession>A0A0N7MA00</accession>
<evidence type="ECO:0000256" key="1">
    <source>
        <dbReference type="SAM" id="Phobius"/>
    </source>
</evidence>
<keyword evidence="1" id="KW-0472">Membrane</keyword>
<sequence>MTRTRATAIGFVAVLLWALLALFTVGTAPTPPLLLNAICFTIGGTIGLIWTMRNGGFSVLRAVSWKVYVFGTLGLFGYHALYFSALRLAPAAEAGLIAYLWPLLIVLFSGLLPGEHLKAGHLIGALCGFFGAALIIQGGGNGFNAEALPGYVLALLCALTWSGYSVFSRRLGDAPTETVAVFCIATAILSAITHVAFEDTVWPVGAMGWASAIALGLGPVGLAFYVWDIGVKRGDIQLLGTASYAAPLLSTLVLVAVGIAEPSWLLGAATLLITGGAVIAARASLKS</sequence>
<evidence type="ECO:0000313" key="4">
    <source>
        <dbReference type="Proteomes" id="UP000051870"/>
    </source>
</evidence>
<gene>
    <name evidence="3" type="primary">yddG</name>
    <name evidence="3" type="ORF">PH7735_02923</name>
</gene>
<name>A0A0N7MA00_9RHOB</name>
<proteinExistence type="predicted"/>
<dbReference type="Proteomes" id="UP000051870">
    <property type="component" value="Unassembled WGS sequence"/>
</dbReference>
<feature type="domain" description="EamA" evidence="2">
    <location>
        <begin position="149"/>
        <end position="280"/>
    </location>
</feature>
<dbReference type="STRING" id="1715693.PH7735_02923"/>
<feature type="domain" description="EamA" evidence="2">
    <location>
        <begin position="9"/>
        <end position="136"/>
    </location>
</feature>
<dbReference type="EMBL" id="CYTW01000003">
    <property type="protein sequence ID" value="CUK05611.1"/>
    <property type="molecule type" value="Genomic_DNA"/>
</dbReference>
<dbReference type="PANTHER" id="PTHR22911">
    <property type="entry name" value="ACYL-MALONYL CONDENSING ENZYME-RELATED"/>
    <property type="match status" value="1"/>
</dbReference>
<organism evidence="3 4">
    <name type="scientific">Shimia thalassica</name>
    <dbReference type="NCBI Taxonomy" id="1715693"/>
    <lineage>
        <taxon>Bacteria</taxon>
        <taxon>Pseudomonadati</taxon>
        <taxon>Pseudomonadota</taxon>
        <taxon>Alphaproteobacteria</taxon>
        <taxon>Rhodobacterales</taxon>
        <taxon>Roseobacteraceae</taxon>
    </lineage>
</organism>
<dbReference type="GO" id="GO:0016020">
    <property type="term" value="C:membrane"/>
    <property type="evidence" value="ECO:0007669"/>
    <property type="project" value="InterPro"/>
</dbReference>
<feature type="transmembrane region" description="Helical" evidence="1">
    <location>
        <begin position="209"/>
        <end position="227"/>
    </location>
</feature>
<keyword evidence="4" id="KW-1185">Reference proteome</keyword>
<feature type="transmembrane region" description="Helical" evidence="1">
    <location>
        <begin position="119"/>
        <end position="136"/>
    </location>
</feature>
<keyword evidence="1" id="KW-1133">Transmembrane helix</keyword>
<protein>
    <submittedName>
        <fullName evidence="3">Aromatic amino acid exporter YddG</fullName>
    </submittedName>
</protein>
<dbReference type="PANTHER" id="PTHR22911:SF76">
    <property type="entry name" value="EAMA DOMAIN-CONTAINING PROTEIN"/>
    <property type="match status" value="1"/>
</dbReference>